<sequence>MKLKRFIKIILLIPAIWLIAGQSAGATPDFDNLTPNTYEKKEFKENTDYLHEKSLYENKKEIPEEQKDLTFTKKNLDPLKEVKDQLFDGGETTNNTITAKADQLQLFSDSKQESFLKAEEQTPTEQDNKLIYLYIILLIIAIGVIMGFLIPRMAKQADN</sequence>
<feature type="signal peptide" evidence="8">
    <location>
        <begin position="1"/>
        <end position="26"/>
    </location>
</feature>
<evidence type="ECO:0000256" key="7">
    <source>
        <dbReference type="SAM" id="Phobius"/>
    </source>
</evidence>
<evidence type="ECO:0000256" key="4">
    <source>
        <dbReference type="ARBA" id="ARBA00022692"/>
    </source>
</evidence>
<evidence type="ECO:0000313" key="10">
    <source>
        <dbReference type="Proteomes" id="UP000077856"/>
    </source>
</evidence>
<dbReference type="RefSeq" id="WP_019382386.1">
    <property type="nucleotide sequence ID" value="NZ_CP015506.1"/>
</dbReference>
<organism evidence="9 10">
    <name type="scientific">Cytobacillus oceanisediminis 2691</name>
    <dbReference type="NCBI Taxonomy" id="1196031"/>
    <lineage>
        <taxon>Bacteria</taxon>
        <taxon>Bacillati</taxon>
        <taxon>Bacillota</taxon>
        <taxon>Bacilli</taxon>
        <taxon>Bacillales</taxon>
        <taxon>Bacillaceae</taxon>
        <taxon>Cytobacillus</taxon>
    </lineage>
</organism>
<dbReference type="eggNOG" id="ENOG5033EWP">
    <property type="taxonomic scope" value="Bacteria"/>
</dbReference>
<evidence type="ECO:0000256" key="2">
    <source>
        <dbReference type="ARBA" id="ARBA00008570"/>
    </source>
</evidence>
<keyword evidence="5 7" id="KW-1133">Transmembrane helix</keyword>
<comment type="subcellular location">
    <subcellularLocation>
        <location evidence="1">Cell membrane</location>
        <topology evidence="1">Single-pass membrane protein</topology>
    </subcellularLocation>
</comment>
<reference evidence="9 10" key="1">
    <citation type="submission" date="2016-04" db="EMBL/GenBank/DDBJ databases">
        <title>Complete genome sequence of Bacillus oceanisediminis strain 2691.</title>
        <authorList>
            <person name="Jeong H."/>
            <person name="Kim H.J."/>
            <person name="Lee D.-W."/>
        </authorList>
    </citation>
    <scope>NUCLEOTIDE SEQUENCE [LARGE SCALE GENOMIC DNA]</scope>
    <source>
        <strain evidence="9 10">2691</strain>
    </source>
</reference>
<protein>
    <submittedName>
        <fullName evidence="9">Type VII secretion protein EssA</fullName>
    </submittedName>
</protein>
<evidence type="ECO:0000313" key="9">
    <source>
        <dbReference type="EMBL" id="AND37921.1"/>
    </source>
</evidence>
<dbReference type="Proteomes" id="UP000077856">
    <property type="component" value="Chromosome"/>
</dbReference>
<name>A0A169FDC4_9BACI</name>
<dbReference type="STRING" id="1196031.A361_01730"/>
<dbReference type="InterPro" id="IPR034026">
    <property type="entry name" value="EssA"/>
</dbReference>
<feature type="chain" id="PRO_5007901582" evidence="8">
    <location>
        <begin position="27"/>
        <end position="159"/>
    </location>
</feature>
<dbReference type="EMBL" id="CP015506">
    <property type="protein sequence ID" value="AND37921.1"/>
    <property type="molecule type" value="Genomic_DNA"/>
</dbReference>
<dbReference type="AlphaFoldDB" id="A0A169FDC4"/>
<dbReference type="KEGG" id="bon:A361_01730"/>
<dbReference type="InterPro" id="IPR018920">
    <property type="entry name" value="EssA/YueC"/>
</dbReference>
<feature type="transmembrane region" description="Helical" evidence="7">
    <location>
        <begin position="131"/>
        <end position="150"/>
    </location>
</feature>
<keyword evidence="8" id="KW-0732">Signal</keyword>
<proteinExistence type="inferred from homology"/>
<accession>A0A169FDC4</accession>
<keyword evidence="6 7" id="KW-0472">Membrane</keyword>
<dbReference type="GO" id="GO:0005886">
    <property type="term" value="C:plasma membrane"/>
    <property type="evidence" value="ECO:0007669"/>
    <property type="project" value="UniProtKB-SubCell"/>
</dbReference>
<keyword evidence="4 7" id="KW-0812">Transmembrane</keyword>
<dbReference type="Pfam" id="PF10661">
    <property type="entry name" value="EssA"/>
    <property type="match status" value="1"/>
</dbReference>
<keyword evidence="3" id="KW-1003">Cell membrane</keyword>
<evidence type="ECO:0000256" key="6">
    <source>
        <dbReference type="ARBA" id="ARBA00023136"/>
    </source>
</evidence>
<evidence type="ECO:0000256" key="3">
    <source>
        <dbReference type="ARBA" id="ARBA00022475"/>
    </source>
</evidence>
<evidence type="ECO:0000256" key="8">
    <source>
        <dbReference type="SAM" id="SignalP"/>
    </source>
</evidence>
<dbReference type="NCBIfam" id="TIGR03927">
    <property type="entry name" value="T7SS_EssA_Firm"/>
    <property type="match status" value="1"/>
</dbReference>
<evidence type="ECO:0000256" key="1">
    <source>
        <dbReference type="ARBA" id="ARBA00004162"/>
    </source>
</evidence>
<gene>
    <name evidence="9" type="ORF">A361_01730</name>
</gene>
<comment type="similarity">
    <text evidence="2">Belongs to the EssA family.</text>
</comment>
<evidence type="ECO:0000256" key="5">
    <source>
        <dbReference type="ARBA" id="ARBA00022989"/>
    </source>
</evidence>